<sequence length="163" mass="19317">MEHPGKEKGEEKPKYRKDKKQYLKALWVDSASDSSKTKPEEEITNLCLMADHLDSSDQEDVCKPTYDQLVKICERVHVSYKKHKKTYASLKLKFFNLKKEHESLNKDYTLFDSNHMSLLDEFDELNKKNSELIVEHDSLKASYTTLEFDFKAYTKEYEHKKHC</sequence>
<dbReference type="AlphaFoldDB" id="A0A8T3A2U4"/>
<keyword evidence="2" id="KW-1185">Reference proteome</keyword>
<reference evidence="1" key="1">
    <citation type="journal article" date="2022" name="Front. Genet.">
        <title>Chromosome-Scale Assembly of the Dendrobium nobile Genome Provides Insights Into the Molecular Mechanism of the Biosynthesis of the Medicinal Active Ingredient of Dendrobium.</title>
        <authorList>
            <person name="Xu Q."/>
            <person name="Niu S.-C."/>
            <person name="Li K.-L."/>
            <person name="Zheng P.-J."/>
            <person name="Zhang X.-J."/>
            <person name="Jia Y."/>
            <person name="Liu Y."/>
            <person name="Niu Y.-X."/>
            <person name="Yu L.-H."/>
            <person name="Chen D.-F."/>
            <person name="Zhang G.-Q."/>
        </authorList>
    </citation>
    <scope>NUCLEOTIDE SEQUENCE</scope>
    <source>
        <tissue evidence="1">Leaf</tissue>
    </source>
</reference>
<dbReference type="EMBL" id="JAGYWB010000019">
    <property type="protein sequence ID" value="KAI0488497.1"/>
    <property type="molecule type" value="Genomic_DNA"/>
</dbReference>
<protein>
    <submittedName>
        <fullName evidence="1">Uncharacterized protein</fullName>
    </submittedName>
</protein>
<accession>A0A8T3A2U4</accession>
<dbReference type="Proteomes" id="UP000829196">
    <property type="component" value="Unassembled WGS sequence"/>
</dbReference>
<evidence type="ECO:0000313" key="1">
    <source>
        <dbReference type="EMBL" id="KAI0488497.1"/>
    </source>
</evidence>
<comment type="caution">
    <text evidence="1">The sequence shown here is derived from an EMBL/GenBank/DDBJ whole genome shotgun (WGS) entry which is preliminary data.</text>
</comment>
<gene>
    <name evidence="1" type="ORF">KFK09_028331</name>
</gene>
<proteinExistence type="predicted"/>
<name>A0A8T3A2U4_DENNO</name>
<dbReference type="SMR" id="A0A8T3A2U4"/>
<evidence type="ECO:0000313" key="2">
    <source>
        <dbReference type="Proteomes" id="UP000829196"/>
    </source>
</evidence>
<organism evidence="1 2">
    <name type="scientific">Dendrobium nobile</name>
    <name type="common">Orchid</name>
    <dbReference type="NCBI Taxonomy" id="94219"/>
    <lineage>
        <taxon>Eukaryota</taxon>
        <taxon>Viridiplantae</taxon>
        <taxon>Streptophyta</taxon>
        <taxon>Embryophyta</taxon>
        <taxon>Tracheophyta</taxon>
        <taxon>Spermatophyta</taxon>
        <taxon>Magnoliopsida</taxon>
        <taxon>Liliopsida</taxon>
        <taxon>Asparagales</taxon>
        <taxon>Orchidaceae</taxon>
        <taxon>Epidendroideae</taxon>
        <taxon>Malaxideae</taxon>
        <taxon>Dendrobiinae</taxon>
        <taxon>Dendrobium</taxon>
    </lineage>
</organism>